<organism evidence="1 2">
    <name type="scientific">Gryllotalpicola reticulitermitis</name>
    <dbReference type="NCBI Taxonomy" id="1184153"/>
    <lineage>
        <taxon>Bacteria</taxon>
        <taxon>Bacillati</taxon>
        <taxon>Actinomycetota</taxon>
        <taxon>Actinomycetes</taxon>
        <taxon>Micrococcales</taxon>
        <taxon>Microbacteriaceae</taxon>
        <taxon>Gryllotalpicola</taxon>
    </lineage>
</organism>
<dbReference type="EMBL" id="JBHSCN010000005">
    <property type="protein sequence ID" value="MFC4243848.1"/>
    <property type="molecule type" value="Genomic_DNA"/>
</dbReference>
<sequence length="357" mass="36280">MPVIAPTPTTPEYPLVVFDAEGREVAEADGSALSESVAARIAAGGVTDVVLLCHGWLDALADAESAYHAWLETAHPLAWPGPVPPLVIGAHWPSTPLATGEPPDVPAELEAHLADGTLATAVANAGSDIADFLSFWTMRQRAITLGSSPTGLARLVSRVFSAGSAAGGTGIRLHLVGHSLGCIALSGALSAAGAAQGPHAATLFLAQAAESSWAFSARAPFLTGGTGKYHAVVDEGLVDGALVATRSTHDEALGVWYRLGMEFVLQRSYAAAAPGQPARAAAIGAEGLGFDPSVPTAGVLPPLVPGATHFALAAGHQYSIDGSALIASHADVDHIEIARLFFEAVAVVTGGRSPTPR</sequence>
<dbReference type="RefSeq" id="WP_390228926.1">
    <property type="nucleotide sequence ID" value="NZ_JBHSCN010000005.1"/>
</dbReference>
<name>A0ABV8Q945_9MICO</name>
<accession>A0ABV8Q945</accession>
<dbReference type="Proteomes" id="UP001595900">
    <property type="component" value="Unassembled WGS sequence"/>
</dbReference>
<proteinExistence type="predicted"/>
<reference evidence="2" key="1">
    <citation type="journal article" date="2019" name="Int. J. Syst. Evol. Microbiol.">
        <title>The Global Catalogue of Microorganisms (GCM) 10K type strain sequencing project: providing services to taxonomists for standard genome sequencing and annotation.</title>
        <authorList>
            <consortium name="The Broad Institute Genomics Platform"/>
            <consortium name="The Broad Institute Genome Sequencing Center for Infectious Disease"/>
            <person name="Wu L."/>
            <person name="Ma J."/>
        </authorList>
    </citation>
    <scope>NUCLEOTIDE SEQUENCE [LARGE SCALE GENOMIC DNA]</scope>
    <source>
        <strain evidence="2">CGMCC 1.10363</strain>
    </source>
</reference>
<evidence type="ECO:0000313" key="2">
    <source>
        <dbReference type="Proteomes" id="UP001595900"/>
    </source>
</evidence>
<evidence type="ECO:0008006" key="3">
    <source>
        <dbReference type="Google" id="ProtNLM"/>
    </source>
</evidence>
<evidence type="ECO:0000313" key="1">
    <source>
        <dbReference type="EMBL" id="MFC4243848.1"/>
    </source>
</evidence>
<protein>
    <recommendedName>
        <fullName evidence="3">Alpha/beta hydrolase</fullName>
    </recommendedName>
</protein>
<keyword evidence="2" id="KW-1185">Reference proteome</keyword>
<gene>
    <name evidence="1" type="ORF">ACFOYW_10715</name>
</gene>
<comment type="caution">
    <text evidence="1">The sequence shown here is derived from an EMBL/GenBank/DDBJ whole genome shotgun (WGS) entry which is preliminary data.</text>
</comment>